<protein>
    <submittedName>
        <fullName evidence="1">Uncharacterized protein</fullName>
    </submittedName>
</protein>
<organism evidence="1">
    <name type="scientific">viral metagenome</name>
    <dbReference type="NCBI Taxonomy" id="1070528"/>
    <lineage>
        <taxon>unclassified sequences</taxon>
        <taxon>metagenomes</taxon>
        <taxon>organismal metagenomes</taxon>
    </lineage>
</organism>
<name>A0A6M3LNN3_9ZZZZ</name>
<dbReference type="EMBL" id="MT143290">
    <property type="protein sequence ID" value="QJA95152.1"/>
    <property type="molecule type" value="Genomic_DNA"/>
</dbReference>
<proteinExistence type="predicted"/>
<dbReference type="AlphaFoldDB" id="A0A6M3LNN3"/>
<sequence length="66" mass="7102">MKGKMTISKEEVQGMVGDWISKNVLVGKGIRLAEIKTGGYSSYDPVLEVEFTNEPDAGESLPKGGE</sequence>
<gene>
    <name evidence="1" type="ORF">MM415B05603_0004</name>
</gene>
<accession>A0A6M3LNN3</accession>
<reference evidence="1" key="1">
    <citation type="submission" date="2020-03" db="EMBL/GenBank/DDBJ databases">
        <title>The deep terrestrial virosphere.</title>
        <authorList>
            <person name="Holmfeldt K."/>
            <person name="Nilsson E."/>
            <person name="Simone D."/>
            <person name="Lopez-Fernandez M."/>
            <person name="Wu X."/>
            <person name="de Brujin I."/>
            <person name="Lundin D."/>
            <person name="Andersson A."/>
            <person name="Bertilsson S."/>
            <person name="Dopson M."/>
        </authorList>
    </citation>
    <scope>NUCLEOTIDE SEQUENCE</scope>
    <source>
        <strain evidence="1">MM415B05603</strain>
    </source>
</reference>
<evidence type="ECO:0000313" key="1">
    <source>
        <dbReference type="EMBL" id="QJA95152.1"/>
    </source>
</evidence>